<dbReference type="Pfam" id="PF00497">
    <property type="entry name" value="SBP_bac_3"/>
    <property type="match status" value="1"/>
</dbReference>
<sequence length="265" mass="27207">MLRVLRLASLLLPVFAVVSPADATPASDPASAAAPTGTLRVGIVRAPQAGVFFVAVGAEGKPRGVTVDLGAAFAAELGVPVATTMYPNSGECTDAVATGTVDVAFMPVDPSRSARVAFGPGYYTIESTYLVSAASRIATLNEVDRPGVRVVGIANTTTIRASARSLHATQPVPIRSVDEAVEMLRDGRADALALSRDSLDQLVPTVPGSHIVAGGFQRTSISIAVPPGRPAALAAATAFLDRAKRDGTVRRAFDALGLSHEAVDP</sequence>
<dbReference type="AlphaFoldDB" id="A0A4Q2U388"/>
<dbReference type="SUPFAM" id="SSF53850">
    <property type="entry name" value="Periplasmic binding protein-like II"/>
    <property type="match status" value="1"/>
</dbReference>
<dbReference type="SMART" id="SM00062">
    <property type="entry name" value="PBPb"/>
    <property type="match status" value="1"/>
</dbReference>
<dbReference type="Proteomes" id="UP000290759">
    <property type="component" value="Unassembled WGS sequence"/>
</dbReference>
<dbReference type="InterPro" id="IPR001638">
    <property type="entry name" value="Solute-binding_3/MltF_N"/>
</dbReference>
<evidence type="ECO:0000313" key="5">
    <source>
        <dbReference type="Proteomes" id="UP000290759"/>
    </source>
</evidence>
<organism evidence="4 5">
    <name type="scientific">Lichenibacterium minor</name>
    <dbReference type="NCBI Taxonomy" id="2316528"/>
    <lineage>
        <taxon>Bacteria</taxon>
        <taxon>Pseudomonadati</taxon>
        <taxon>Pseudomonadota</taxon>
        <taxon>Alphaproteobacteria</taxon>
        <taxon>Hyphomicrobiales</taxon>
        <taxon>Lichenihabitantaceae</taxon>
        <taxon>Lichenibacterium</taxon>
    </lineage>
</organism>
<feature type="domain" description="Solute-binding protein family 3/N-terminal" evidence="3">
    <location>
        <begin position="38"/>
        <end position="260"/>
    </location>
</feature>
<dbReference type="PANTHER" id="PTHR35936:SF17">
    <property type="entry name" value="ARGININE-BINDING EXTRACELLULAR PROTEIN ARTP"/>
    <property type="match status" value="1"/>
</dbReference>
<evidence type="ECO:0000313" key="4">
    <source>
        <dbReference type="EMBL" id="RYC30218.1"/>
    </source>
</evidence>
<evidence type="ECO:0000256" key="1">
    <source>
        <dbReference type="ARBA" id="ARBA00022729"/>
    </source>
</evidence>
<gene>
    <name evidence="4" type="ORF">D3273_19790</name>
</gene>
<name>A0A4Q2U388_9HYPH</name>
<accession>A0A4Q2U388</accession>
<dbReference type="PANTHER" id="PTHR35936">
    <property type="entry name" value="MEMBRANE-BOUND LYTIC MUREIN TRANSGLYCOSYLASE F"/>
    <property type="match status" value="1"/>
</dbReference>
<dbReference type="EMBL" id="QYBB01000029">
    <property type="protein sequence ID" value="RYC30218.1"/>
    <property type="molecule type" value="Genomic_DNA"/>
</dbReference>
<reference evidence="4 5" key="1">
    <citation type="submission" date="2018-12" db="EMBL/GenBank/DDBJ databases">
        <authorList>
            <person name="Grouzdev D.S."/>
            <person name="Krutkina M.S."/>
        </authorList>
    </citation>
    <scope>NUCLEOTIDE SEQUENCE [LARGE SCALE GENOMIC DNA]</scope>
    <source>
        <strain evidence="4 5">RmlP026</strain>
    </source>
</reference>
<keyword evidence="5" id="KW-1185">Reference proteome</keyword>
<protein>
    <submittedName>
        <fullName evidence="4">Transporter substrate-binding domain-containing protein</fullName>
    </submittedName>
</protein>
<dbReference type="RefSeq" id="WP_129228621.1">
    <property type="nucleotide sequence ID" value="NZ_QYBB01000029.1"/>
</dbReference>
<dbReference type="OrthoDB" id="6955767at2"/>
<comment type="caution">
    <text evidence="4">The sequence shown here is derived from an EMBL/GenBank/DDBJ whole genome shotgun (WGS) entry which is preliminary data.</text>
</comment>
<evidence type="ECO:0000259" key="3">
    <source>
        <dbReference type="SMART" id="SM00062"/>
    </source>
</evidence>
<reference evidence="4 5" key="2">
    <citation type="submission" date="2019-02" db="EMBL/GenBank/DDBJ databases">
        <title>'Lichenibacterium ramalinii' gen. nov. sp. nov., 'Lichenibacterium minor' gen. nov. sp. nov.</title>
        <authorList>
            <person name="Pankratov T."/>
        </authorList>
    </citation>
    <scope>NUCLEOTIDE SEQUENCE [LARGE SCALE GENOMIC DNA]</scope>
    <source>
        <strain evidence="4 5">RmlP026</strain>
    </source>
</reference>
<proteinExistence type="predicted"/>
<feature type="chain" id="PRO_5020303930" evidence="2">
    <location>
        <begin position="24"/>
        <end position="265"/>
    </location>
</feature>
<feature type="signal peptide" evidence="2">
    <location>
        <begin position="1"/>
        <end position="23"/>
    </location>
</feature>
<keyword evidence="1 2" id="KW-0732">Signal</keyword>
<evidence type="ECO:0000256" key="2">
    <source>
        <dbReference type="SAM" id="SignalP"/>
    </source>
</evidence>
<dbReference type="Gene3D" id="3.40.190.10">
    <property type="entry name" value="Periplasmic binding protein-like II"/>
    <property type="match status" value="2"/>
</dbReference>